<keyword evidence="1" id="KW-0472">Membrane</keyword>
<comment type="caution">
    <text evidence="2">The sequence shown here is derived from an EMBL/GenBank/DDBJ whole genome shotgun (WGS) entry which is preliminary data.</text>
</comment>
<keyword evidence="1" id="KW-1133">Transmembrane helix</keyword>
<dbReference type="AlphaFoldDB" id="A0A315UYP5"/>
<evidence type="ECO:0000256" key="1">
    <source>
        <dbReference type="SAM" id="Phobius"/>
    </source>
</evidence>
<proteinExistence type="predicted"/>
<sequence>MDTVDLMIETYHPNTREVTKKILKKIENNKDKVTPEVEEQITPSSTNEENELNMMLLDFVRKLIMRGTRSQNFTRGRGENITSLQMEPSLSRTDCGPVLVESLHLTQSQLETLLTNNRERERIIKRQKSIGIIHLFLQDKTRELYKMKTSHYNCNITPTPTILGWDGQERTDDLEFGAKLQEEKRKVTEKTRLTNVLSRTPSSASHAGFLPAWIGAQTDTGSRVVLRALVTLFCSLRAMHKCQLAMTKGFLVLISTIVLTMIKIWMGVQQMMKAATTTRTMR</sequence>
<dbReference type="Proteomes" id="UP000250572">
    <property type="component" value="Unassembled WGS sequence"/>
</dbReference>
<keyword evidence="3" id="KW-1185">Reference proteome</keyword>
<reference evidence="2 3" key="1">
    <citation type="journal article" date="2018" name="G3 (Bethesda)">
        <title>A High-Quality Reference Genome for the Invasive Mosquitofish Gambusia affinis Using a Chicago Library.</title>
        <authorList>
            <person name="Hoffberg S.L."/>
            <person name="Troendle N.J."/>
            <person name="Glenn T.C."/>
            <person name="Mahmud O."/>
            <person name="Louha S."/>
            <person name="Chalopin D."/>
            <person name="Bennetzen J.L."/>
            <person name="Mauricio R."/>
        </authorList>
    </citation>
    <scope>NUCLEOTIDE SEQUENCE [LARGE SCALE GENOMIC DNA]</scope>
    <source>
        <strain evidence="2">NE01/NJP1002.9</strain>
        <tissue evidence="2">Muscle</tissue>
    </source>
</reference>
<feature type="non-terminal residue" evidence="2">
    <location>
        <position position="282"/>
    </location>
</feature>
<accession>A0A315UYP5</accession>
<keyword evidence="1" id="KW-0812">Transmembrane</keyword>
<dbReference type="EMBL" id="NHOQ01002708">
    <property type="protein sequence ID" value="PWA15306.1"/>
    <property type="molecule type" value="Genomic_DNA"/>
</dbReference>
<feature type="transmembrane region" description="Helical" evidence="1">
    <location>
        <begin position="244"/>
        <end position="265"/>
    </location>
</feature>
<evidence type="ECO:0000313" key="2">
    <source>
        <dbReference type="EMBL" id="PWA15306.1"/>
    </source>
</evidence>
<evidence type="ECO:0000313" key="3">
    <source>
        <dbReference type="Proteomes" id="UP000250572"/>
    </source>
</evidence>
<name>A0A315UYP5_GAMAF</name>
<gene>
    <name evidence="2" type="ORF">CCH79_00008608</name>
</gene>
<protein>
    <submittedName>
        <fullName evidence="2">Uncharacterized protein</fullName>
    </submittedName>
</protein>
<organism evidence="2 3">
    <name type="scientific">Gambusia affinis</name>
    <name type="common">Western mosquitofish</name>
    <name type="synonym">Heterandria affinis</name>
    <dbReference type="NCBI Taxonomy" id="33528"/>
    <lineage>
        <taxon>Eukaryota</taxon>
        <taxon>Metazoa</taxon>
        <taxon>Chordata</taxon>
        <taxon>Craniata</taxon>
        <taxon>Vertebrata</taxon>
        <taxon>Euteleostomi</taxon>
        <taxon>Actinopterygii</taxon>
        <taxon>Neopterygii</taxon>
        <taxon>Teleostei</taxon>
        <taxon>Neoteleostei</taxon>
        <taxon>Acanthomorphata</taxon>
        <taxon>Ovalentaria</taxon>
        <taxon>Atherinomorphae</taxon>
        <taxon>Cyprinodontiformes</taxon>
        <taxon>Poeciliidae</taxon>
        <taxon>Poeciliinae</taxon>
        <taxon>Gambusia</taxon>
    </lineage>
</organism>